<keyword evidence="3" id="KW-1185">Reference proteome</keyword>
<dbReference type="GO" id="GO:0005829">
    <property type="term" value="C:cytosol"/>
    <property type="evidence" value="ECO:0007669"/>
    <property type="project" value="UniProtKB-SubCell"/>
</dbReference>
<name>A0A9W9D653_9PLEO</name>
<dbReference type="InterPro" id="IPR032979">
    <property type="entry name" value="ENGase"/>
</dbReference>
<dbReference type="InterPro" id="IPR005201">
    <property type="entry name" value="TIM_ENGase"/>
</dbReference>
<evidence type="ECO:0000259" key="1">
    <source>
        <dbReference type="Pfam" id="PF03644"/>
    </source>
</evidence>
<accession>A0A9W9D653</accession>
<evidence type="ECO:0000313" key="3">
    <source>
        <dbReference type="Proteomes" id="UP001140510"/>
    </source>
</evidence>
<dbReference type="OrthoDB" id="284473at2759"/>
<gene>
    <name evidence="2" type="ORF">N0V91_007762</name>
</gene>
<dbReference type="GO" id="GO:0033925">
    <property type="term" value="F:mannosyl-glycoprotein endo-beta-N-acetylglucosaminidase activity"/>
    <property type="evidence" value="ECO:0007669"/>
    <property type="project" value="UniProtKB-EC"/>
</dbReference>
<organism evidence="2 3">
    <name type="scientific">Didymella pomorum</name>
    <dbReference type="NCBI Taxonomy" id="749634"/>
    <lineage>
        <taxon>Eukaryota</taxon>
        <taxon>Fungi</taxon>
        <taxon>Dikarya</taxon>
        <taxon>Ascomycota</taxon>
        <taxon>Pezizomycotina</taxon>
        <taxon>Dothideomycetes</taxon>
        <taxon>Pleosporomycetidae</taxon>
        <taxon>Pleosporales</taxon>
        <taxon>Pleosporineae</taxon>
        <taxon>Didymellaceae</taxon>
        <taxon>Didymella</taxon>
    </lineage>
</organism>
<dbReference type="Gene3D" id="3.20.20.80">
    <property type="entry name" value="Glycosidases"/>
    <property type="match status" value="1"/>
</dbReference>
<proteinExistence type="predicted"/>
<reference evidence="2" key="1">
    <citation type="submission" date="2022-10" db="EMBL/GenBank/DDBJ databases">
        <title>Tapping the CABI collections for fungal endophytes: first genome assemblies for Collariella, Neodidymelliopsis, Ascochyta clinopodiicola, Didymella pomorum, Didymosphaeria variabile, Neocosmospora piperis and Neocucurbitaria cava.</title>
        <authorList>
            <person name="Hill R."/>
        </authorList>
    </citation>
    <scope>NUCLEOTIDE SEQUENCE</scope>
    <source>
        <strain evidence="2">IMI 355091</strain>
    </source>
</reference>
<dbReference type="Proteomes" id="UP001140510">
    <property type="component" value="Unassembled WGS sequence"/>
</dbReference>
<protein>
    <recommendedName>
        <fullName evidence="1">Cytosolic endo-beta-N-acetylglucosaminidase TIM barrel domain-containing protein</fullName>
    </recommendedName>
</protein>
<comment type="caution">
    <text evidence="2">The sequence shown here is derived from an EMBL/GenBank/DDBJ whole genome shotgun (WGS) entry which is preliminary data.</text>
</comment>
<dbReference type="EMBL" id="JAPEVA010000070">
    <property type="protein sequence ID" value="KAJ4401721.1"/>
    <property type="molecule type" value="Genomic_DNA"/>
</dbReference>
<sequence>MHSATYLDKYTASQWGEGPRYDALTTSNKVSYQNALNERNLPFVKACGSVLTNYSWKEDDAAASLHQALQAGLPPHHIYFGIDVWAQNTTKLAHPRVTYPEYGGGGTNTGVAVAKLAELGLSAGIFAPAWTFEHFPGHGRDMEATVWDGDNLPDNIDCSCGNCSKRHQPNKAAPITSFAKEYKAGSETFFFTDFSKALGSHSDEEEDILYGGAPLHAQLGSQSILPLRSESIGMVSPLRHKIERVAGRSQLVIESSNLPPSVPKKDLAPTVHSWGIPLFRLDMPIDGSLRLRISYRDVSKVPQGVNFYLKASCRATDEEARRTGYPVGYSHKIYGLTRYNYPVVDQLLDVELKIDAQYIPANLRLEELGFWSHATNDRRLAEVDYICIQPMASYPIPSRSFTYRGGYFADVSSRNSSPDVPPHHALFGIRKEARGEGDMQHVRLCWSHTSNEPIQGMPYSEITGAFSHFVVEVDDLSLGRAYAAEQIIPASLVEVLTGREVAVRVHGIGFDGQELAGASLLVQF</sequence>
<feature type="domain" description="Cytosolic endo-beta-N-acetylglucosaminidase TIM barrel" evidence="1">
    <location>
        <begin position="21"/>
        <end position="201"/>
    </location>
</feature>
<dbReference type="PANTHER" id="PTHR13246">
    <property type="entry name" value="ENDO BETA N-ACETYLGLUCOSAMINIDASE"/>
    <property type="match status" value="1"/>
</dbReference>
<dbReference type="Pfam" id="PF03644">
    <property type="entry name" value="Glyco_hydro_85"/>
    <property type="match status" value="1"/>
</dbReference>
<dbReference type="PANTHER" id="PTHR13246:SF1">
    <property type="entry name" value="CYTOSOLIC ENDO-BETA-N-ACETYLGLUCOSAMINIDASE"/>
    <property type="match status" value="1"/>
</dbReference>
<dbReference type="AlphaFoldDB" id="A0A9W9D653"/>
<evidence type="ECO:0000313" key="2">
    <source>
        <dbReference type="EMBL" id="KAJ4401721.1"/>
    </source>
</evidence>